<gene>
    <name evidence="3" type="ORF">SAMN06265370_112146</name>
</gene>
<dbReference type="Proteomes" id="UP000198417">
    <property type="component" value="Unassembled WGS sequence"/>
</dbReference>
<dbReference type="SUPFAM" id="SSF56349">
    <property type="entry name" value="DNA breaking-rejoining enzymes"/>
    <property type="match status" value="1"/>
</dbReference>
<sequence>MPTEDEISRFFDFYKPGTVPRNAVVLMLNTGAARVDAVKLGPSNIFGDRIVYVRQKTENTNGQEINIPIHPHLRQMIDRIPRGHSTFLQTNSGIARSEKGLGKDMRKWCNAAGLPQCSSHGLRRAIARRLAESGASPHEIMAVTGHKTLREVERYTRDANRAKMADDAMNKLSRSVGE</sequence>
<feature type="domain" description="Tyr recombinase" evidence="2">
    <location>
        <begin position="1"/>
        <end position="170"/>
    </location>
</feature>
<organism evidence="3 4">
    <name type="scientific">Puniceibacterium sediminis</name>
    <dbReference type="NCBI Taxonomy" id="1608407"/>
    <lineage>
        <taxon>Bacteria</taxon>
        <taxon>Pseudomonadati</taxon>
        <taxon>Pseudomonadota</taxon>
        <taxon>Alphaproteobacteria</taxon>
        <taxon>Rhodobacterales</taxon>
        <taxon>Paracoccaceae</taxon>
        <taxon>Puniceibacterium</taxon>
    </lineage>
</organism>
<keyword evidence="1" id="KW-0233">DNA recombination</keyword>
<evidence type="ECO:0000313" key="4">
    <source>
        <dbReference type="Proteomes" id="UP000198417"/>
    </source>
</evidence>
<dbReference type="OrthoDB" id="7510934at2"/>
<keyword evidence="4" id="KW-1185">Reference proteome</keyword>
<evidence type="ECO:0000313" key="3">
    <source>
        <dbReference type="EMBL" id="SNR61588.1"/>
    </source>
</evidence>
<reference evidence="3 4" key="1">
    <citation type="submission" date="2017-06" db="EMBL/GenBank/DDBJ databases">
        <authorList>
            <person name="Kim H.J."/>
            <person name="Triplett B.A."/>
        </authorList>
    </citation>
    <scope>NUCLEOTIDE SEQUENCE [LARGE SCALE GENOMIC DNA]</scope>
    <source>
        <strain evidence="3 4">DSM 29052</strain>
    </source>
</reference>
<dbReference type="AlphaFoldDB" id="A0A238XSP0"/>
<dbReference type="RefSeq" id="WP_089271493.1">
    <property type="nucleotide sequence ID" value="NZ_FZNN01000012.1"/>
</dbReference>
<dbReference type="InterPro" id="IPR002104">
    <property type="entry name" value="Integrase_catalytic"/>
</dbReference>
<dbReference type="InterPro" id="IPR011010">
    <property type="entry name" value="DNA_brk_join_enz"/>
</dbReference>
<dbReference type="Gene3D" id="1.10.443.10">
    <property type="entry name" value="Intergrase catalytic core"/>
    <property type="match status" value="1"/>
</dbReference>
<proteinExistence type="predicted"/>
<dbReference type="GO" id="GO:0015074">
    <property type="term" value="P:DNA integration"/>
    <property type="evidence" value="ECO:0007669"/>
    <property type="project" value="InterPro"/>
</dbReference>
<accession>A0A238XSP0</accession>
<dbReference type="GO" id="GO:0003677">
    <property type="term" value="F:DNA binding"/>
    <property type="evidence" value="ECO:0007669"/>
    <property type="project" value="InterPro"/>
</dbReference>
<dbReference type="PROSITE" id="PS51898">
    <property type="entry name" value="TYR_RECOMBINASE"/>
    <property type="match status" value="1"/>
</dbReference>
<dbReference type="EMBL" id="FZNN01000012">
    <property type="protein sequence ID" value="SNR61588.1"/>
    <property type="molecule type" value="Genomic_DNA"/>
</dbReference>
<protein>
    <submittedName>
        <fullName evidence="3">Phage integrase family protein</fullName>
    </submittedName>
</protein>
<evidence type="ECO:0000259" key="2">
    <source>
        <dbReference type="PROSITE" id="PS51898"/>
    </source>
</evidence>
<dbReference type="InterPro" id="IPR013762">
    <property type="entry name" value="Integrase-like_cat_sf"/>
</dbReference>
<dbReference type="Pfam" id="PF00589">
    <property type="entry name" value="Phage_integrase"/>
    <property type="match status" value="1"/>
</dbReference>
<dbReference type="GO" id="GO:0006310">
    <property type="term" value="P:DNA recombination"/>
    <property type="evidence" value="ECO:0007669"/>
    <property type="project" value="UniProtKB-KW"/>
</dbReference>
<evidence type="ECO:0000256" key="1">
    <source>
        <dbReference type="ARBA" id="ARBA00023172"/>
    </source>
</evidence>
<name>A0A238XSP0_9RHOB</name>